<dbReference type="Proteomes" id="UP000636888">
    <property type="component" value="Unassembled WGS sequence"/>
</dbReference>
<evidence type="ECO:0000256" key="1">
    <source>
        <dbReference type="SAM" id="SignalP"/>
    </source>
</evidence>
<comment type="caution">
    <text evidence="2">The sequence shown here is derived from an EMBL/GenBank/DDBJ whole genome shotgun (WGS) entry which is preliminary data.</text>
</comment>
<keyword evidence="3" id="KW-1185">Reference proteome</keyword>
<dbReference type="RefSeq" id="WP_199387071.1">
    <property type="nucleotide sequence ID" value="NZ_JAEMHM010000033.1"/>
</dbReference>
<dbReference type="PROSITE" id="PS51257">
    <property type="entry name" value="PROKAR_LIPOPROTEIN"/>
    <property type="match status" value="1"/>
</dbReference>
<organism evidence="2 3">
    <name type="scientific">Geomesophilobacter sediminis</name>
    <dbReference type="NCBI Taxonomy" id="2798584"/>
    <lineage>
        <taxon>Bacteria</taxon>
        <taxon>Pseudomonadati</taxon>
        <taxon>Thermodesulfobacteriota</taxon>
        <taxon>Desulfuromonadia</taxon>
        <taxon>Geobacterales</taxon>
        <taxon>Geobacteraceae</taxon>
        <taxon>Geomesophilobacter</taxon>
    </lineage>
</organism>
<dbReference type="EMBL" id="JAEMHM010000033">
    <property type="protein sequence ID" value="MBJ6727933.1"/>
    <property type="molecule type" value="Genomic_DNA"/>
</dbReference>
<dbReference type="SUPFAM" id="SSF48695">
    <property type="entry name" value="Multiheme cytochromes"/>
    <property type="match status" value="1"/>
</dbReference>
<name>A0A8J7M3B8_9BACT</name>
<keyword evidence="1" id="KW-0732">Signal</keyword>
<dbReference type="InterPro" id="IPR010176">
    <property type="entry name" value="C4xCH_C2xCH_motif_GEOSU"/>
</dbReference>
<dbReference type="AlphaFoldDB" id="A0A8J7M3B8"/>
<evidence type="ECO:0000313" key="2">
    <source>
        <dbReference type="EMBL" id="MBJ6727933.1"/>
    </source>
</evidence>
<evidence type="ECO:0000313" key="3">
    <source>
        <dbReference type="Proteomes" id="UP000636888"/>
    </source>
</evidence>
<sequence length="428" mass="43111">MPKITSIIKIASVSLALAALSACANGNGDAAPGVDAEGHHPSDWVVQHAAAYKEANGGSAQTTNTTSCSQCHGALLDGGVANVSCFTAQWNGISCHPNADKKLGHPTGWLDKTSGNFHGFSTFNGQPVAGSATLGTACGPCHSVAGTASGPADAPSCLTSSDNFLRYGMMCHVTSPAAAGSSSNCVSCHTNKNAGGSLTGPDGATNNITGRPNRPGAHLVHLGFTGVTCATCHSGYGSGTAKHATAPSDGIAFLKLAGNAAAQNGSFGYSQGTCVGAICHGGKTTPAWTASYADITTACTSCHSFKGTAAAQYNDYFSGNVQSANLHQLHLALPNPLPGKNNAAIFCTDCHNLLTTVAGVNQHFGTLTTPGFEVSARSTLNAGGGGAISSYVPSDVTNLFNCTNSCHATLLSQDPNSRAVNPAPWPTN</sequence>
<gene>
    <name evidence="2" type="ORF">JFN93_24760</name>
</gene>
<accession>A0A8J7M3B8</accession>
<dbReference type="InterPro" id="IPR036280">
    <property type="entry name" value="Multihaem_cyt_sf"/>
</dbReference>
<reference evidence="2" key="1">
    <citation type="submission" date="2020-12" db="EMBL/GenBank/DDBJ databases">
        <title>Geomonas sp. Red875, isolated from river sediment.</title>
        <authorList>
            <person name="Xu Z."/>
            <person name="Zhang Z."/>
            <person name="Masuda Y."/>
            <person name="Itoh H."/>
            <person name="Senoo K."/>
        </authorList>
    </citation>
    <scope>NUCLEOTIDE SEQUENCE</scope>
    <source>
        <strain evidence="2">Red875</strain>
    </source>
</reference>
<dbReference type="NCBIfam" id="TIGR01904">
    <property type="entry name" value="GSu_C4xC__C2xCH"/>
    <property type="match status" value="1"/>
</dbReference>
<feature type="chain" id="PRO_5035206812" evidence="1">
    <location>
        <begin position="25"/>
        <end position="428"/>
    </location>
</feature>
<feature type="signal peptide" evidence="1">
    <location>
        <begin position="1"/>
        <end position="24"/>
    </location>
</feature>
<protein>
    <submittedName>
        <fullName evidence="2">CxxxxCH/CxxCH domain-containing protein</fullName>
    </submittedName>
</protein>
<proteinExistence type="predicted"/>